<evidence type="ECO:0000313" key="2">
    <source>
        <dbReference type="Proteomes" id="UP000034738"/>
    </source>
</evidence>
<organism evidence="1 2">
    <name type="scientific">Candidatus Woesebacteria bacterium GW2011_GWB1_38_5</name>
    <dbReference type="NCBI Taxonomy" id="1618568"/>
    <lineage>
        <taxon>Bacteria</taxon>
        <taxon>Candidatus Woeseibacteriota</taxon>
    </lineage>
</organism>
<name>A0A0G0KIT5_9BACT</name>
<proteinExistence type="predicted"/>
<dbReference type="EMBL" id="LBUY01000004">
    <property type="protein sequence ID" value="KKQ75440.1"/>
    <property type="molecule type" value="Genomic_DNA"/>
</dbReference>
<dbReference type="Proteomes" id="UP000034738">
    <property type="component" value="Unassembled WGS sequence"/>
</dbReference>
<dbReference type="InterPro" id="IPR013783">
    <property type="entry name" value="Ig-like_fold"/>
</dbReference>
<dbReference type="Gene3D" id="2.60.40.10">
    <property type="entry name" value="Immunoglobulins"/>
    <property type="match status" value="2"/>
</dbReference>
<evidence type="ECO:0000313" key="1">
    <source>
        <dbReference type="EMBL" id="KKQ75440.1"/>
    </source>
</evidence>
<sequence>MTIITVLLFSILGIKILVNIINLITDIKISDQSNPSYDNIPPRIPYIYSLPLHTSSSAIDIKGETESGSIVTLQTNHGKTDVVAGSTGSFLFKVDLTEGDNKFYFYSTDSSGNSSSKTIEYNVILDKTPPDIEISLPQDNTIFYGTENMTVEIKGVSDSTSTVTINDRYVGLADDGSFIFKYRLNTGENILTIKSTDPAGNISEKKITLFFEE</sequence>
<dbReference type="Pfam" id="PF09136">
    <property type="entry name" value="Glucodextran_B"/>
    <property type="match status" value="1"/>
</dbReference>
<gene>
    <name evidence="1" type="ORF">US95_C0004G0013</name>
</gene>
<protein>
    <submittedName>
        <fullName evidence="1">Large repetitive protein</fullName>
    </submittedName>
</protein>
<dbReference type="AlphaFoldDB" id="A0A0G0KIT5"/>
<accession>A0A0G0KIT5</accession>
<comment type="caution">
    <text evidence="1">The sequence shown here is derived from an EMBL/GenBank/DDBJ whole genome shotgun (WGS) entry which is preliminary data.</text>
</comment>
<reference evidence="1 2" key="1">
    <citation type="journal article" date="2015" name="Nature">
        <title>rRNA introns, odd ribosomes, and small enigmatic genomes across a large radiation of phyla.</title>
        <authorList>
            <person name="Brown C.T."/>
            <person name="Hug L.A."/>
            <person name="Thomas B.C."/>
            <person name="Sharon I."/>
            <person name="Castelle C.J."/>
            <person name="Singh A."/>
            <person name="Wilkins M.J."/>
            <person name="Williams K.H."/>
            <person name="Banfield J.F."/>
        </authorList>
    </citation>
    <scope>NUCLEOTIDE SEQUENCE [LARGE SCALE GENOMIC DNA]</scope>
</reference>